<evidence type="ECO:0000256" key="1">
    <source>
        <dbReference type="ARBA" id="ARBA00022490"/>
    </source>
</evidence>
<proteinExistence type="inferred from homology"/>
<dbReference type="PANTHER" id="PTHR19136">
    <property type="entry name" value="MOLYBDENUM COFACTOR GUANYLYLTRANSFERASE"/>
    <property type="match status" value="1"/>
</dbReference>
<dbReference type="EMBL" id="JABACJ020000002">
    <property type="protein sequence ID" value="MBU3875009.1"/>
    <property type="molecule type" value="Genomic_DNA"/>
</dbReference>
<keyword evidence="6 8" id="KW-0342">GTP-binding</keyword>
<comment type="function">
    <text evidence="8">Transfers a GMP moiety from GTP to Mo-molybdopterin (Mo-MPT) cofactor (Moco or molybdenum cofactor) to form Mo-molybdopterin guanine dinucleotide (Mo-MGD) cofactor.</text>
</comment>
<dbReference type="RefSeq" id="WP_246597286.1">
    <property type="nucleotide sequence ID" value="NZ_JABACJ020000002.1"/>
</dbReference>
<dbReference type="HAMAP" id="MF_00316">
    <property type="entry name" value="MobA"/>
    <property type="match status" value="1"/>
</dbReference>
<protein>
    <recommendedName>
        <fullName evidence="8">Probable molybdenum cofactor guanylyltransferase</fullName>
        <shortName evidence="8">MoCo guanylyltransferase</shortName>
        <ecNumber evidence="8">2.7.7.77</ecNumber>
    </recommendedName>
    <alternativeName>
        <fullName evidence="8">GTP:molybdopterin guanylyltransferase</fullName>
    </alternativeName>
    <alternativeName>
        <fullName evidence="8">Mo-MPT guanylyltransferase</fullName>
    </alternativeName>
    <alternativeName>
        <fullName evidence="8">Molybdopterin guanylyltransferase</fullName>
    </alternativeName>
    <alternativeName>
        <fullName evidence="8">Molybdopterin-guanine dinucleotide synthase</fullName>
        <shortName evidence="8">MGD synthase</shortName>
    </alternativeName>
</protein>
<dbReference type="InterPro" id="IPR013482">
    <property type="entry name" value="Molybde_CF_guanTrfase"/>
</dbReference>
<feature type="binding site" evidence="8">
    <location>
        <position position="95"/>
    </location>
    <ligand>
        <name>Mg(2+)</name>
        <dbReference type="ChEBI" id="CHEBI:18420"/>
    </ligand>
</feature>
<sequence>MKIEGLILAGGKSRRMGGIHKGNMELGKNTFTEIIWKELKKDCGNINVSYGDVVHDTHKDWGIVKDIYPDCGPIGGLQAGLRACRGDTVFVAACDMPFLQIEFYRYLAQYMEGADAVVPVVNGRLHPLSAVYKSSAHKVFEAQIQKKNYKIICSLEKMRVMYLNLKSDKFAWMMQNINTMEEYQEAKKLFGKRSNICRELRLTRQEISCLKK</sequence>
<evidence type="ECO:0000313" key="10">
    <source>
        <dbReference type="EMBL" id="MBU3875009.1"/>
    </source>
</evidence>
<comment type="catalytic activity">
    <reaction evidence="8">
        <text>Mo-molybdopterin + GTP + H(+) = Mo-molybdopterin guanine dinucleotide + diphosphate</text>
        <dbReference type="Rhea" id="RHEA:34243"/>
        <dbReference type="ChEBI" id="CHEBI:15378"/>
        <dbReference type="ChEBI" id="CHEBI:33019"/>
        <dbReference type="ChEBI" id="CHEBI:37565"/>
        <dbReference type="ChEBI" id="CHEBI:71302"/>
        <dbReference type="ChEBI" id="CHEBI:71310"/>
        <dbReference type="EC" id="2.7.7.77"/>
    </reaction>
</comment>
<dbReference type="InterPro" id="IPR029044">
    <property type="entry name" value="Nucleotide-diphossugar_trans"/>
</dbReference>
<gene>
    <name evidence="8" type="primary">mobA</name>
    <name evidence="10" type="ORF">HGO97_004165</name>
</gene>
<dbReference type="GO" id="GO:0016779">
    <property type="term" value="F:nucleotidyltransferase activity"/>
    <property type="evidence" value="ECO:0007669"/>
    <property type="project" value="UniProtKB-KW"/>
</dbReference>
<evidence type="ECO:0000313" key="11">
    <source>
        <dbReference type="Proteomes" id="UP000723714"/>
    </source>
</evidence>
<dbReference type="SUPFAM" id="SSF53448">
    <property type="entry name" value="Nucleotide-diphospho-sugar transferases"/>
    <property type="match status" value="1"/>
</dbReference>
<keyword evidence="1 8" id="KW-0963">Cytoplasm</keyword>
<evidence type="ECO:0000256" key="7">
    <source>
        <dbReference type="ARBA" id="ARBA00023150"/>
    </source>
</evidence>
<feature type="binding site" evidence="8">
    <location>
        <begin position="8"/>
        <end position="10"/>
    </location>
    <ligand>
        <name>GTP</name>
        <dbReference type="ChEBI" id="CHEBI:37565"/>
    </ligand>
</feature>
<dbReference type="EC" id="2.7.7.77" evidence="8"/>
<evidence type="ECO:0000256" key="5">
    <source>
        <dbReference type="ARBA" id="ARBA00022842"/>
    </source>
</evidence>
<comment type="caution">
    <text evidence="8">Lacks conserved residue(s) required for the propagation of feature annotation.</text>
</comment>
<keyword evidence="5 8" id="KW-0460">Magnesium</keyword>
<comment type="cofactor">
    <cofactor evidence="8">
        <name>Mg(2+)</name>
        <dbReference type="ChEBI" id="CHEBI:18420"/>
    </cofactor>
</comment>
<evidence type="ECO:0000256" key="2">
    <source>
        <dbReference type="ARBA" id="ARBA00022679"/>
    </source>
</evidence>
<accession>A0ABS6D0G4</accession>
<dbReference type="Proteomes" id="UP000723714">
    <property type="component" value="Unassembled WGS sequence"/>
</dbReference>
<comment type="subcellular location">
    <subcellularLocation>
        <location evidence="8">Cytoplasm</location>
    </subcellularLocation>
</comment>
<keyword evidence="10" id="KW-0548">Nucleotidyltransferase</keyword>
<feature type="domain" description="MobA-like NTP transferase" evidence="9">
    <location>
        <begin position="5"/>
        <end position="148"/>
    </location>
</feature>
<evidence type="ECO:0000256" key="6">
    <source>
        <dbReference type="ARBA" id="ARBA00023134"/>
    </source>
</evidence>
<evidence type="ECO:0000256" key="3">
    <source>
        <dbReference type="ARBA" id="ARBA00022723"/>
    </source>
</evidence>
<comment type="caution">
    <text evidence="10">The sequence shown here is derived from an EMBL/GenBank/DDBJ whole genome shotgun (WGS) entry which is preliminary data.</text>
</comment>
<keyword evidence="2 8" id="KW-0808">Transferase</keyword>
<dbReference type="CDD" id="cd02503">
    <property type="entry name" value="MobA"/>
    <property type="match status" value="1"/>
</dbReference>
<evidence type="ECO:0000259" key="9">
    <source>
        <dbReference type="Pfam" id="PF12804"/>
    </source>
</evidence>
<keyword evidence="3 8" id="KW-0479">Metal-binding</keyword>
<evidence type="ECO:0000256" key="4">
    <source>
        <dbReference type="ARBA" id="ARBA00022741"/>
    </source>
</evidence>
<organism evidence="10 11">
    <name type="scientific">Faecalicatena faecalis</name>
    <dbReference type="NCBI Taxonomy" id="2726362"/>
    <lineage>
        <taxon>Bacteria</taxon>
        <taxon>Bacillati</taxon>
        <taxon>Bacillota</taxon>
        <taxon>Clostridia</taxon>
        <taxon>Lachnospirales</taxon>
        <taxon>Lachnospiraceae</taxon>
        <taxon>Faecalicatena</taxon>
    </lineage>
</organism>
<feature type="binding site" evidence="8">
    <location>
        <position position="95"/>
    </location>
    <ligand>
        <name>GTP</name>
        <dbReference type="ChEBI" id="CHEBI:37565"/>
    </ligand>
</feature>
<dbReference type="InterPro" id="IPR025877">
    <property type="entry name" value="MobA-like_NTP_Trfase"/>
</dbReference>
<name>A0ABS6D0G4_9FIRM</name>
<evidence type="ECO:0000256" key="8">
    <source>
        <dbReference type="HAMAP-Rule" id="MF_00316"/>
    </source>
</evidence>
<keyword evidence="11" id="KW-1185">Reference proteome</keyword>
<dbReference type="Gene3D" id="3.90.550.10">
    <property type="entry name" value="Spore Coat Polysaccharide Biosynthesis Protein SpsA, Chain A"/>
    <property type="match status" value="1"/>
</dbReference>
<keyword evidence="4 8" id="KW-0547">Nucleotide-binding</keyword>
<reference evidence="10 11" key="1">
    <citation type="submission" date="2021-06" db="EMBL/GenBank/DDBJ databases">
        <title>Faecalicatena sp. nov. isolated from porcine feces.</title>
        <authorList>
            <person name="Oh B.S."/>
            <person name="Lee J.H."/>
        </authorList>
    </citation>
    <scope>NUCLEOTIDE SEQUENCE [LARGE SCALE GENOMIC DNA]</scope>
    <source>
        <strain evidence="10 11">AGMB00832</strain>
    </source>
</reference>
<comment type="similarity">
    <text evidence="8">Belongs to the MobA family.</text>
</comment>
<feature type="binding site" evidence="8">
    <location>
        <position position="21"/>
    </location>
    <ligand>
        <name>GTP</name>
        <dbReference type="ChEBI" id="CHEBI:37565"/>
    </ligand>
</feature>
<dbReference type="Pfam" id="PF12804">
    <property type="entry name" value="NTP_transf_3"/>
    <property type="match status" value="1"/>
</dbReference>
<feature type="binding site" evidence="8">
    <location>
        <position position="66"/>
    </location>
    <ligand>
        <name>GTP</name>
        <dbReference type="ChEBI" id="CHEBI:37565"/>
    </ligand>
</feature>
<dbReference type="PANTHER" id="PTHR19136:SF81">
    <property type="entry name" value="MOLYBDENUM COFACTOR GUANYLYLTRANSFERASE"/>
    <property type="match status" value="1"/>
</dbReference>
<comment type="domain">
    <text evidence="8">The N-terminal domain determines nucleotide recognition and specific binding, while the C-terminal domain determines the specific binding to the target protein.</text>
</comment>
<keyword evidence="7 8" id="KW-0501">Molybdenum cofactor biosynthesis</keyword>